<gene>
    <name evidence="2" type="ORF">GEV02_23145</name>
</gene>
<evidence type="ECO:0000313" key="3">
    <source>
        <dbReference type="Proteomes" id="UP000440498"/>
    </source>
</evidence>
<evidence type="ECO:0000313" key="2">
    <source>
        <dbReference type="EMBL" id="MQA41041.1"/>
    </source>
</evidence>
<protein>
    <submittedName>
        <fullName evidence="2">Uncharacterized protein</fullName>
    </submittedName>
</protein>
<name>A0A6A7N7T0_9BURK</name>
<feature type="chain" id="PRO_5025374318" evidence="1">
    <location>
        <begin position="27"/>
        <end position="60"/>
    </location>
</feature>
<accession>A0A6A7N7T0</accession>
<sequence>MNVLKNMEIIFVASAVILCATGYASAEVRATQAIDAGKIKVVVVDGVKMPVVTISAKRAH</sequence>
<dbReference type="Proteomes" id="UP000440498">
    <property type="component" value="Unassembled WGS sequence"/>
</dbReference>
<keyword evidence="1" id="KW-0732">Signal</keyword>
<dbReference type="EMBL" id="WHUG01000011">
    <property type="protein sequence ID" value="MQA41041.1"/>
    <property type="molecule type" value="Genomic_DNA"/>
</dbReference>
<proteinExistence type="predicted"/>
<keyword evidence="3" id="KW-1185">Reference proteome</keyword>
<evidence type="ECO:0000256" key="1">
    <source>
        <dbReference type="SAM" id="SignalP"/>
    </source>
</evidence>
<organism evidence="2 3">
    <name type="scientific">Rugamonas aquatica</name>
    <dbReference type="NCBI Taxonomy" id="2743357"/>
    <lineage>
        <taxon>Bacteria</taxon>
        <taxon>Pseudomonadati</taxon>
        <taxon>Pseudomonadota</taxon>
        <taxon>Betaproteobacteria</taxon>
        <taxon>Burkholderiales</taxon>
        <taxon>Oxalobacteraceae</taxon>
        <taxon>Telluria group</taxon>
        <taxon>Rugamonas</taxon>
    </lineage>
</organism>
<comment type="caution">
    <text evidence="2">The sequence shown here is derived from an EMBL/GenBank/DDBJ whole genome shotgun (WGS) entry which is preliminary data.</text>
</comment>
<dbReference type="AlphaFoldDB" id="A0A6A7N7T0"/>
<reference evidence="2 3" key="1">
    <citation type="submission" date="2019-10" db="EMBL/GenBank/DDBJ databases">
        <title>Two novel species isolated from a subtropical stream in China.</title>
        <authorList>
            <person name="Lu H."/>
        </authorList>
    </citation>
    <scope>NUCLEOTIDE SEQUENCE [LARGE SCALE GENOMIC DNA]</scope>
    <source>
        <strain evidence="2 3">FT29W</strain>
    </source>
</reference>
<dbReference type="RefSeq" id="WP_152840325.1">
    <property type="nucleotide sequence ID" value="NZ_WHUG01000011.1"/>
</dbReference>
<feature type="signal peptide" evidence="1">
    <location>
        <begin position="1"/>
        <end position="26"/>
    </location>
</feature>